<evidence type="ECO:0000313" key="3">
    <source>
        <dbReference type="Proteomes" id="UP001149822"/>
    </source>
</evidence>
<dbReference type="Proteomes" id="UP001149822">
    <property type="component" value="Unassembled WGS sequence"/>
</dbReference>
<protein>
    <submittedName>
        <fullName evidence="2">Uncharacterized protein</fullName>
    </submittedName>
</protein>
<sequence length="46" mass="4395">MGEGEAPTTGLGGLVMDRRQGVERPGAAGEDTAPAGDAAGTAALVL</sequence>
<evidence type="ECO:0000313" key="2">
    <source>
        <dbReference type="EMBL" id="MCZ0963087.1"/>
    </source>
</evidence>
<dbReference type="EMBL" id="JAPTYD010000028">
    <property type="protein sequence ID" value="MCZ0963087.1"/>
    <property type="molecule type" value="Genomic_DNA"/>
</dbReference>
<keyword evidence="3" id="KW-1185">Reference proteome</keyword>
<organism evidence="2 3">
    <name type="scientific">Paracoccus benzoatiresistens</name>
    <dbReference type="NCBI Taxonomy" id="2997341"/>
    <lineage>
        <taxon>Bacteria</taxon>
        <taxon>Pseudomonadati</taxon>
        <taxon>Pseudomonadota</taxon>
        <taxon>Alphaproteobacteria</taxon>
        <taxon>Rhodobacterales</taxon>
        <taxon>Paracoccaceae</taxon>
        <taxon>Paracoccus</taxon>
    </lineage>
</organism>
<gene>
    <name evidence="2" type="ORF">OU682_15830</name>
</gene>
<evidence type="ECO:0000256" key="1">
    <source>
        <dbReference type="SAM" id="MobiDB-lite"/>
    </source>
</evidence>
<feature type="region of interest" description="Disordered" evidence="1">
    <location>
        <begin position="1"/>
        <end position="46"/>
    </location>
</feature>
<proteinExistence type="predicted"/>
<comment type="caution">
    <text evidence="2">The sequence shown here is derived from an EMBL/GenBank/DDBJ whole genome shotgun (WGS) entry which is preliminary data.</text>
</comment>
<reference evidence="2" key="1">
    <citation type="submission" date="2022-12" db="EMBL/GenBank/DDBJ databases">
        <title>Paracoccus sp. EF6 isolated from a lake water.</title>
        <authorList>
            <person name="Liu H."/>
        </authorList>
    </citation>
    <scope>NUCLEOTIDE SEQUENCE</scope>
    <source>
        <strain evidence="2">EF6</strain>
    </source>
</reference>
<feature type="compositionally biased region" description="Low complexity" evidence="1">
    <location>
        <begin position="25"/>
        <end position="46"/>
    </location>
</feature>
<accession>A0ABT4J914</accession>
<dbReference type="RefSeq" id="WP_268943146.1">
    <property type="nucleotide sequence ID" value="NZ_JAPTYD010000028.1"/>
</dbReference>
<name>A0ABT4J914_9RHOB</name>